<protein>
    <submittedName>
        <fullName evidence="1">Uncharacterized protein</fullName>
    </submittedName>
</protein>
<organism evidence="1 2">
    <name type="scientific">Dreissena polymorpha</name>
    <name type="common">Zebra mussel</name>
    <name type="synonym">Mytilus polymorpha</name>
    <dbReference type="NCBI Taxonomy" id="45954"/>
    <lineage>
        <taxon>Eukaryota</taxon>
        <taxon>Metazoa</taxon>
        <taxon>Spiralia</taxon>
        <taxon>Lophotrochozoa</taxon>
        <taxon>Mollusca</taxon>
        <taxon>Bivalvia</taxon>
        <taxon>Autobranchia</taxon>
        <taxon>Heteroconchia</taxon>
        <taxon>Euheterodonta</taxon>
        <taxon>Imparidentia</taxon>
        <taxon>Neoheterodontei</taxon>
        <taxon>Myida</taxon>
        <taxon>Dreissenoidea</taxon>
        <taxon>Dreissenidae</taxon>
        <taxon>Dreissena</taxon>
    </lineage>
</organism>
<dbReference type="Proteomes" id="UP000828390">
    <property type="component" value="Unassembled WGS sequence"/>
</dbReference>
<name>A0A9D4HSG6_DREPO</name>
<sequence length="158" mass="18078">MEISSTMTRLGYSEEIRRWRVEKYKEHDRLANSRSNVVFRQLNSRVTHITAGSKTDGLTCCFESDWDVLFVLDDVLCVESDINLHTIPDDINVFLMDTRVYPGHCKLFLERPAPICHAEIFNASCDNGYGDVLLSSSLFLDEYSASLIAHSTVMHRDQ</sequence>
<evidence type="ECO:0000313" key="1">
    <source>
        <dbReference type="EMBL" id="KAH3733345.1"/>
    </source>
</evidence>
<accession>A0A9D4HSG6</accession>
<proteinExistence type="predicted"/>
<dbReference type="EMBL" id="JAIWYP010000011">
    <property type="protein sequence ID" value="KAH3733345.1"/>
    <property type="molecule type" value="Genomic_DNA"/>
</dbReference>
<comment type="caution">
    <text evidence="1">The sequence shown here is derived from an EMBL/GenBank/DDBJ whole genome shotgun (WGS) entry which is preliminary data.</text>
</comment>
<reference evidence="1" key="1">
    <citation type="journal article" date="2019" name="bioRxiv">
        <title>The Genome of the Zebra Mussel, Dreissena polymorpha: A Resource for Invasive Species Research.</title>
        <authorList>
            <person name="McCartney M.A."/>
            <person name="Auch B."/>
            <person name="Kono T."/>
            <person name="Mallez S."/>
            <person name="Zhang Y."/>
            <person name="Obille A."/>
            <person name="Becker A."/>
            <person name="Abrahante J.E."/>
            <person name="Garbe J."/>
            <person name="Badalamenti J.P."/>
            <person name="Herman A."/>
            <person name="Mangelson H."/>
            <person name="Liachko I."/>
            <person name="Sullivan S."/>
            <person name="Sone E.D."/>
            <person name="Koren S."/>
            <person name="Silverstein K.A.T."/>
            <person name="Beckman K.B."/>
            <person name="Gohl D.M."/>
        </authorList>
    </citation>
    <scope>NUCLEOTIDE SEQUENCE</scope>
    <source>
        <strain evidence="1">Duluth1</strain>
        <tissue evidence="1">Whole animal</tissue>
    </source>
</reference>
<evidence type="ECO:0000313" key="2">
    <source>
        <dbReference type="Proteomes" id="UP000828390"/>
    </source>
</evidence>
<dbReference type="AlphaFoldDB" id="A0A9D4HSG6"/>
<reference evidence="1" key="2">
    <citation type="submission" date="2020-11" db="EMBL/GenBank/DDBJ databases">
        <authorList>
            <person name="McCartney M.A."/>
            <person name="Auch B."/>
            <person name="Kono T."/>
            <person name="Mallez S."/>
            <person name="Becker A."/>
            <person name="Gohl D.M."/>
            <person name="Silverstein K.A.T."/>
            <person name="Koren S."/>
            <person name="Bechman K.B."/>
            <person name="Herman A."/>
            <person name="Abrahante J.E."/>
            <person name="Garbe J."/>
        </authorList>
    </citation>
    <scope>NUCLEOTIDE SEQUENCE</scope>
    <source>
        <strain evidence="1">Duluth1</strain>
        <tissue evidence="1">Whole animal</tissue>
    </source>
</reference>
<keyword evidence="2" id="KW-1185">Reference proteome</keyword>
<gene>
    <name evidence="1" type="ORF">DPMN_039771</name>
</gene>